<keyword evidence="1" id="KW-0614">Plasmid</keyword>
<protein>
    <submittedName>
        <fullName evidence="1">IS66 family insertion sequence element accessory protein TnpB</fullName>
    </submittedName>
</protein>
<dbReference type="EMBL" id="CP067421">
    <property type="protein sequence ID" value="QQP93002.1"/>
    <property type="molecule type" value="Genomic_DNA"/>
</dbReference>
<evidence type="ECO:0000313" key="2">
    <source>
        <dbReference type="Proteomes" id="UP000595197"/>
    </source>
</evidence>
<proteinExistence type="predicted"/>
<geneLocation type="plasmid" evidence="1 2">
    <name>pTT6-1</name>
</geneLocation>
<dbReference type="NCBIfam" id="NF033819">
    <property type="entry name" value="IS66_TnpB"/>
    <property type="match status" value="1"/>
</dbReference>
<organism evidence="1 2">
    <name type="scientific">Skermanella cutis</name>
    <dbReference type="NCBI Taxonomy" id="2775420"/>
    <lineage>
        <taxon>Bacteria</taxon>
        <taxon>Pseudomonadati</taxon>
        <taxon>Pseudomonadota</taxon>
        <taxon>Alphaproteobacteria</taxon>
        <taxon>Rhodospirillales</taxon>
        <taxon>Azospirillaceae</taxon>
        <taxon>Skermanella</taxon>
    </lineage>
</organism>
<accession>A0ABX7BKM7</accession>
<dbReference type="Pfam" id="PF05717">
    <property type="entry name" value="TnpB_IS66"/>
    <property type="match status" value="1"/>
</dbReference>
<dbReference type="InterPro" id="IPR008878">
    <property type="entry name" value="Transposase_IS66_Orf2"/>
</dbReference>
<evidence type="ECO:0000313" key="1">
    <source>
        <dbReference type="EMBL" id="QQP93002.1"/>
    </source>
</evidence>
<sequence>MITPRPDLKVVLATQPIDFRKGVHGLVALVAEALKADPYCGDVFVFRSKRKDRLKLLIWDGSGLILATKWLEDGGFPWPPVRDGAVRLSAVQFALPLDGLEWRAAAPSPVKTPRWMG</sequence>
<reference evidence="1" key="1">
    <citation type="submission" date="2021-02" db="EMBL/GenBank/DDBJ databases">
        <title>Skermanella TT6 skin isolate.</title>
        <authorList>
            <person name="Lee K."/>
            <person name="Ganzorig M."/>
        </authorList>
    </citation>
    <scope>NUCLEOTIDE SEQUENCE</scope>
    <source>
        <strain evidence="1">TT6</strain>
    </source>
</reference>
<dbReference type="RefSeq" id="WP_201082343.1">
    <property type="nucleotide sequence ID" value="NZ_CP067421.1"/>
</dbReference>
<keyword evidence="2" id="KW-1185">Reference proteome</keyword>
<dbReference type="PANTHER" id="PTHR36455:SF1">
    <property type="entry name" value="BLR8292 PROTEIN"/>
    <property type="match status" value="1"/>
</dbReference>
<dbReference type="Proteomes" id="UP000595197">
    <property type="component" value="Plasmid pTT6-1"/>
</dbReference>
<dbReference type="PANTHER" id="PTHR36455">
    <property type="match status" value="1"/>
</dbReference>
<name>A0ABX7BKM7_9PROT</name>
<gene>
    <name evidence="1" type="primary">tnpB</name>
    <name evidence="1" type="ORF">IGS68_27910</name>
</gene>